<feature type="region of interest" description="Disordered" evidence="1">
    <location>
        <begin position="1"/>
        <end position="116"/>
    </location>
</feature>
<name>A0A4D6LEI8_VIGUN</name>
<feature type="compositionally biased region" description="Polar residues" evidence="1">
    <location>
        <begin position="43"/>
        <end position="62"/>
    </location>
</feature>
<protein>
    <submittedName>
        <fullName evidence="2">Uncharacterized protein</fullName>
    </submittedName>
</protein>
<proteinExistence type="predicted"/>
<feature type="compositionally biased region" description="Low complexity" evidence="1">
    <location>
        <begin position="82"/>
        <end position="95"/>
    </location>
</feature>
<feature type="compositionally biased region" description="Gly residues" evidence="1">
    <location>
        <begin position="12"/>
        <end position="22"/>
    </location>
</feature>
<keyword evidence="3" id="KW-1185">Reference proteome</keyword>
<evidence type="ECO:0000256" key="1">
    <source>
        <dbReference type="SAM" id="MobiDB-lite"/>
    </source>
</evidence>
<accession>A0A4D6LEI8</accession>
<dbReference type="EMBL" id="CP039347">
    <property type="protein sequence ID" value="QCD87012.1"/>
    <property type="molecule type" value="Genomic_DNA"/>
</dbReference>
<feature type="compositionally biased region" description="Basic and acidic residues" evidence="1">
    <location>
        <begin position="63"/>
        <end position="79"/>
    </location>
</feature>
<gene>
    <name evidence="2" type="ORF">DEO72_LG3g1543</name>
</gene>
<evidence type="ECO:0000313" key="3">
    <source>
        <dbReference type="Proteomes" id="UP000501690"/>
    </source>
</evidence>
<organism evidence="2 3">
    <name type="scientific">Vigna unguiculata</name>
    <name type="common">Cowpea</name>
    <dbReference type="NCBI Taxonomy" id="3917"/>
    <lineage>
        <taxon>Eukaryota</taxon>
        <taxon>Viridiplantae</taxon>
        <taxon>Streptophyta</taxon>
        <taxon>Embryophyta</taxon>
        <taxon>Tracheophyta</taxon>
        <taxon>Spermatophyta</taxon>
        <taxon>Magnoliopsida</taxon>
        <taxon>eudicotyledons</taxon>
        <taxon>Gunneridae</taxon>
        <taxon>Pentapetalae</taxon>
        <taxon>rosids</taxon>
        <taxon>fabids</taxon>
        <taxon>Fabales</taxon>
        <taxon>Fabaceae</taxon>
        <taxon>Papilionoideae</taxon>
        <taxon>50 kb inversion clade</taxon>
        <taxon>NPAAA clade</taxon>
        <taxon>indigoferoid/millettioid clade</taxon>
        <taxon>Phaseoleae</taxon>
        <taxon>Vigna</taxon>
    </lineage>
</organism>
<feature type="compositionally biased region" description="Basic and acidic residues" evidence="1">
    <location>
        <begin position="106"/>
        <end position="116"/>
    </location>
</feature>
<dbReference type="Proteomes" id="UP000501690">
    <property type="component" value="Linkage Group LG3"/>
</dbReference>
<dbReference type="AlphaFoldDB" id="A0A4D6LEI8"/>
<evidence type="ECO:0000313" key="2">
    <source>
        <dbReference type="EMBL" id="QCD87012.1"/>
    </source>
</evidence>
<sequence length="116" mass="11771">MVVVSMVRDGGAVAGEIGGGGCVEASPGDSPFQEGRVGGATQGAPSSTTKTQGAEVETTTTEIEQHFVPKPQPKFEPEQNKSTTNTSTDDGSSGNVEGTNEAAGTEIEKDINTEIG</sequence>
<reference evidence="2 3" key="1">
    <citation type="submission" date="2019-04" db="EMBL/GenBank/DDBJ databases">
        <title>An improved genome assembly and genetic linkage map for asparagus bean, Vigna unguiculata ssp. sesquipedialis.</title>
        <authorList>
            <person name="Xia Q."/>
            <person name="Zhang R."/>
            <person name="Dong Y."/>
        </authorList>
    </citation>
    <scope>NUCLEOTIDE SEQUENCE [LARGE SCALE GENOMIC DNA]</scope>
    <source>
        <tissue evidence="2">Leaf</tissue>
    </source>
</reference>